<feature type="chain" id="PRO_5034911397" description="Immunoglobulin domain-containing protein" evidence="13">
    <location>
        <begin position="20"/>
        <end position="226"/>
    </location>
</feature>
<dbReference type="InterPro" id="IPR003599">
    <property type="entry name" value="Ig_sub"/>
</dbReference>
<dbReference type="Pfam" id="PF07686">
    <property type="entry name" value="V-set"/>
    <property type="match status" value="1"/>
</dbReference>
<dbReference type="GO" id="GO:0033691">
    <property type="term" value="F:sialic acid binding"/>
    <property type="evidence" value="ECO:0007669"/>
    <property type="project" value="TreeGrafter"/>
</dbReference>
<organism evidence="15 16">
    <name type="scientific">Spermophilus dauricus</name>
    <name type="common">Daurian ground squirrel</name>
    <dbReference type="NCBI Taxonomy" id="99837"/>
    <lineage>
        <taxon>Eukaryota</taxon>
        <taxon>Metazoa</taxon>
        <taxon>Chordata</taxon>
        <taxon>Craniata</taxon>
        <taxon>Vertebrata</taxon>
        <taxon>Euteleostomi</taxon>
        <taxon>Mammalia</taxon>
        <taxon>Eutheria</taxon>
        <taxon>Euarchontoglires</taxon>
        <taxon>Glires</taxon>
        <taxon>Rodentia</taxon>
        <taxon>Sciuromorpha</taxon>
        <taxon>Sciuridae</taxon>
        <taxon>Xerinae</taxon>
        <taxon>Marmotini</taxon>
        <taxon>Spermophilus</taxon>
    </lineage>
</organism>
<evidence type="ECO:0000313" key="15">
    <source>
        <dbReference type="Ensembl" id="ENSSDAP00000026780.1"/>
    </source>
</evidence>
<name>A0A8C9QQX9_SPEDA</name>
<keyword evidence="7" id="KW-0472">Membrane</keyword>
<accession>A0A8C9QQX9</accession>
<evidence type="ECO:0000256" key="12">
    <source>
        <dbReference type="SAM" id="MobiDB-lite"/>
    </source>
</evidence>
<dbReference type="InterPro" id="IPR051036">
    <property type="entry name" value="SIGLEC"/>
</dbReference>
<dbReference type="PANTHER" id="PTHR12035">
    <property type="entry name" value="SIALIC ACID BINDING IMMUNOGLOBULIN-LIKE LECTIN"/>
    <property type="match status" value="1"/>
</dbReference>
<keyword evidence="5" id="KW-0130">Cell adhesion</keyword>
<evidence type="ECO:0000259" key="14">
    <source>
        <dbReference type="SMART" id="SM00409"/>
    </source>
</evidence>
<keyword evidence="10" id="KW-0393">Immunoglobulin domain</keyword>
<comment type="similarity">
    <text evidence="11">Belongs to the immunoglobulin superfamily. SIGLEC (sialic acid binding Ig-like lectin) family.</text>
</comment>
<dbReference type="GO" id="GO:0031348">
    <property type="term" value="P:negative regulation of defense response"/>
    <property type="evidence" value="ECO:0007669"/>
    <property type="project" value="UniProtKB-ARBA"/>
</dbReference>
<evidence type="ECO:0000256" key="8">
    <source>
        <dbReference type="ARBA" id="ARBA00023157"/>
    </source>
</evidence>
<evidence type="ECO:0000313" key="16">
    <source>
        <dbReference type="Proteomes" id="UP000694422"/>
    </source>
</evidence>
<feature type="compositionally biased region" description="Low complexity" evidence="12">
    <location>
        <begin position="188"/>
        <end position="204"/>
    </location>
</feature>
<dbReference type="FunFam" id="2.60.40.10:FF:000829">
    <property type="entry name" value="Sialic acid-binding Ig-like lectin 8"/>
    <property type="match status" value="1"/>
</dbReference>
<evidence type="ECO:0000256" key="11">
    <source>
        <dbReference type="ARBA" id="ARBA00038361"/>
    </source>
</evidence>
<keyword evidence="6" id="KW-1133">Transmembrane helix</keyword>
<evidence type="ECO:0000256" key="6">
    <source>
        <dbReference type="ARBA" id="ARBA00022989"/>
    </source>
</evidence>
<keyword evidence="2" id="KW-0812">Transmembrane</keyword>
<proteinExistence type="inferred from homology"/>
<evidence type="ECO:0000256" key="5">
    <source>
        <dbReference type="ARBA" id="ARBA00022889"/>
    </source>
</evidence>
<dbReference type="Gene3D" id="2.60.40.10">
    <property type="entry name" value="Immunoglobulins"/>
    <property type="match status" value="1"/>
</dbReference>
<reference evidence="15" key="2">
    <citation type="submission" date="2025-09" db="UniProtKB">
        <authorList>
            <consortium name="Ensembl"/>
        </authorList>
    </citation>
    <scope>IDENTIFICATION</scope>
</reference>
<dbReference type="InterPro" id="IPR013106">
    <property type="entry name" value="Ig_V-set"/>
</dbReference>
<reference evidence="15" key="1">
    <citation type="submission" date="2025-08" db="UniProtKB">
        <authorList>
            <consortium name="Ensembl"/>
        </authorList>
    </citation>
    <scope>IDENTIFICATION</scope>
</reference>
<comment type="subcellular location">
    <subcellularLocation>
        <location evidence="1">Membrane</location>
        <topology evidence="1">Single-pass type I membrane protein</topology>
    </subcellularLocation>
</comment>
<dbReference type="SMART" id="SM00409">
    <property type="entry name" value="IG"/>
    <property type="match status" value="1"/>
</dbReference>
<dbReference type="GO" id="GO:0007155">
    <property type="term" value="P:cell adhesion"/>
    <property type="evidence" value="ECO:0007669"/>
    <property type="project" value="UniProtKB-KW"/>
</dbReference>
<dbReference type="InterPro" id="IPR013783">
    <property type="entry name" value="Ig-like_fold"/>
</dbReference>
<dbReference type="SUPFAM" id="SSF48726">
    <property type="entry name" value="Immunoglobulin"/>
    <property type="match status" value="1"/>
</dbReference>
<feature type="domain" description="Immunoglobulin" evidence="14">
    <location>
        <begin position="34"/>
        <end position="146"/>
    </location>
</feature>
<keyword evidence="8" id="KW-1015">Disulfide bond</keyword>
<evidence type="ECO:0000256" key="3">
    <source>
        <dbReference type="ARBA" id="ARBA00022729"/>
    </source>
</evidence>
<evidence type="ECO:0000256" key="2">
    <source>
        <dbReference type="ARBA" id="ARBA00022692"/>
    </source>
</evidence>
<dbReference type="InterPro" id="IPR036179">
    <property type="entry name" value="Ig-like_dom_sf"/>
</dbReference>
<dbReference type="GO" id="GO:0005886">
    <property type="term" value="C:plasma membrane"/>
    <property type="evidence" value="ECO:0007669"/>
    <property type="project" value="TreeGrafter"/>
</dbReference>
<sequence length="226" mass="25315">MLLLLLLLPLLWGCGRVEGQGAYAQPGYSLKVEKKKVTVQEGLCVHVPCQFFYPRSSWTKWNPAHGYWFREGDTMTDAPVATNNPYWKVQEETQGRFHLFGDPRTDNCSLSIRDARNTDAGSYYFRVERGRLRFNYIYDLVSVNVTGKSPGQGSLREVTGQSWVGPCPGGVGVRALCVLPGPQHHPLLGAHPHPAAPGPWHQPHLPGDPAWSQCDQDKDRPPERLM</sequence>
<dbReference type="GO" id="GO:0030246">
    <property type="term" value="F:carbohydrate binding"/>
    <property type="evidence" value="ECO:0007669"/>
    <property type="project" value="UniProtKB-KW"/>
</dbReference>
<keyword evidence="4" id="KW-0430">Lectin</keyword>
<evidence type="ECO:0000256" key="7">
    <source>
        <dbReference type="ARBA" id="ARBA00023136"/>
    </source>
</evidence>
<dbReference type="Ensembl" id="ENSSDAT00000030619.1">
    <property type="protein sequence ID" value="ENSSDAP00000026780.1"/>
    <property type="gene ID" value="ENSSDAG00000024293.1"/>
</dbReference>
<evidence type="ECO:0000256" key="10">
    <source>
        <dbReference type="ARBA" id="ARBA00023319"/>
    </source>
</evidence>
<feature type="compositionally biased region" description="Basic and acidic residues" evidence="12">
    <location>
        <begin position="215"/>
        <end position="226"/>
    </location>
</feature>
<dbReference type="PANTHER" id="PTHR12035:SF136">
    <property type="entry name" value="MYELOID CELL SURFACE ANTIGEN CD33"/>
    <property type="match status" value="1"/>
</dbReference>
<keyword evidence="16" id="KW-1185">Reference proteome</keyword>
<dbReference type="AlphaFoldDB" id="A0A8C9QQX9"/>
<evidence type="ECO:0000256" key="4">
    <source>
        <dbReference type="ARBA" id="ARBA00022734"/>
    </source>
</evidence>
<feature type="signal peptide" evidence="13">
    <location>
        <begin position="1"/>
        <end position="19"/>
    </location>
</feature>
<evidence type="ECO:0000256" key="9">
    <source>
        <dbReference type="ARBA" id="ARBA00023180"/>
    </source>
</evidence>
<evidence type="ECO:0000256" key="13">
    <source>
        <dbReference type="SAM" id="SignalP"/>
    </source>
</evidence>
<keyword evidence="9" id="KW-0325">Glycoprotein</keyword>
<feature type="region of interest" description="Disordered" evidence="12">
    <location>
        <begin position="188"/>
        <end position="226"/>
    </location>
</feature>
<dbReference type="Proteomes" id="UP000694422">
    <property type="component" value="Unplaced"/>
</dbReference>
<protein>
    <recommendedName>
        <fullName evidence="14">Immunoglobulin domain-containing protein</fullName>
    </recommendedName>
</protein>
<keyword evidence="3 13" id="KW-0732">Signal</keyword>
<evidence type="ECO:0000256" key="1">
    <source>
        <dbReference type="ARBA" id="ARBA00004479"/>
    </source>
</evidence>